<name>A0AAD6XMW8_9AGAR</name>
<sequence>MSTAPQLLDLPPEILVIILDGLYELRNLPPGNLGRFYFGYDITNRATSFLSILHLRSVSVVNHRLRTLCLPLLFKVIRCSGSKTLEQLDADCTANPDFARLIRRLDLLKSNPGETLYALLPRLISLTWLGIEDFHMDAKLLAMANAHHALATVAVHKLIKIEALTELLQTTSETFSKILFAETILGHVTIKAIPAIAKAISPAIARGARFAYVAMIEGSDFGQESRGLSLPGLEQLDLMPPYQPSVPIMTWLPDFIRRHTHLTTMKFFGNRWQDHPDIPFAPQFAREVAQSSTGARLRSFSLAPVPSWTSLNEWKLVHLELKVGTQYAITAALEAVGMLAPRLPSLMLQADELGFHVPIHIDFLAKSFDQLTTSALRTLHLINFYRCLDNHGQSPWLSTERAARKTLGTSQCVMAHSAMLWYMGRVAERVPSLELIQVNDAGEDGKGRFRRPWSLDASYRMRIDGVHALEALAPLLQMDSRFLPKKSGR</sequence>
<dbReference type="EMBL" id="JARJCN010000023">
    <property type="protein sequence ID" value="KAJ7089784.1"/>
    <property type="molecule type" value="Genomic_DNA"/>
</dbReference>
<proteinExistence type="predicted"/>
<keyword evidence="2" id="KW-1185">Reference proteome</keyword>
<reference evidence="1" key="1">
    <citation type="submission" date="2023-03" db="EMBL/GenBank/DDBJ databases">
        <title>Massive genome expansion in bonnet fungi (Mycena s.s.) driven by repeated elements and novel gene families across ecological guilds.</title>
        <authorList>
            <consortium name="Lawrence Berkeley National Laboratory"/>
            <person name="Harder C.B."/>
            <person name="Miyauchi S."/>
            <person name="Viragh M."/>
            <person name="Kuo A."/>
            <person name="Thoen E."/>
            <person name="Andreopoulos B."/>
            <person name="Lu D."/>
            <person name="Skrede I."/>
            <person name="Drula E."/>
            <person name="Henrissat B."/>
            <person name="Morin E."/>
            <person name="Kohler A."/>
            <person name="Barry K."/>
            <person name="LaButti K."/>
            <person name="Morin E."/>
            <person name="Salamov A."/>
            <person name="Lipzen A."/>
            <person name="Mereny Z."/>
            <person name="Hegedus B."/>
            <person name="Baldrian P."/>
            <person name="Stursova M."/>
            <person name="Weitz H."/>
            <person name="Taylor A."/>
            <person name="Grigoriev I.V."/>
            <person name="Nagy L.G."/>
            <person name="Martin F."/>
            <person name="Kauserud H."/>
        </authorList>
    </citation>
    <scope>NUCLEOTIDE SEQUENCE</scope>
    <source>
        <strain evidence="1">CBHHK173m</strain>
    </source>
</reference>
<gene>
    <name evidence="1" type="ORF">B0H15DRAFT_980605</name>
</gene>
<evidence type="ECO:0000313" key="1">
    <source>
        <dbReference type="EMBL" id="KAJ7089784.1"/>
    </source>
</evidence>
<organism evidence="1 2">
    <name type="scientific">Mycena belliarum</name>
    <dbReference type="NCBI Taxonomy" id="1033014"/>
    <lineage>
        <taxon>Eukaryota</taxon>
        <taxon>Fungi</taxon>
        <taxon>Dikarya</taxon>
        <taxon>Basidiomycota</taxon>
        <taxon>Agaricomycotina</taxon>
        <taxon>Agaricomycetes</taxon>
        <taxon>Agaricomycetidae</taxon>
        <taxon>Agaricales</taxon>
        <taxon>Marasmiineae</taxon>
        <taxon>Mycenaceae</taxon>
        <taxon>Mycena</taxon>
    </lineage>
</organism>
<dbReference type="AlphaFoldDB" id="A0AAD6XMW8"/>
<protein>
    <submittedName>
        <fullName evidence="1">Uncharacterized protein</fullName>
    </submittedName>
</protein>
<comment type="caution">
    <text evidence="1">The sequence shown here is derived from an EMBL/GenBank/DDBJ whole genome shotgun (WGS) entry which is preliminary data.</text>
</comment>
<dbReference type="Proteomes" id="UP001222325">
    <property type="component" value="Unassembled WGS sequence"/>
</dbReference>
<accession>A0AAD6XMW8</accession>
<evidence type="ECO:0000313" key="2">
    <source>
        <dbReference type="Proteomes" id="UP001222325"/>
    </source>
</evidence>